<name>A0A6I1X4V4_9PSED</name>
<dbReference type="RefSeq" id="WP_153357386.1">
    <property type="nucleotide sequence ID" value="NZ_WIVV01000176.1"/>
</dbReference>
<accession>A0A6I1X4V4</accession>
<dbReference type="EMBL" id="WIVV01000176">
    <property type="protein sequence ID" value="MQU45595.1"/>
    <property type="molecule type" value="Genomic_DNA"/>
</dbReference>
<reference evidence="1 2" key="1">
    <citation type="submission" date="2019-10" db="EMBL/GenBank/DDBJ databases">
        <title>Evaluation of single-gene subtyping targets for Pseudomonas.</title>
        <authorList>
            <person name="Reichler S.J."/>
            <person name="Orsi R.H."/>
            <person name="Wiedmann M."/>
            <person name="Martin N.H."/>
            <person name="Murphy S.I."/>
        </authorList>
    </citation>
    <scope>NUCLEOTIDE SEQUENCE [LARGE SCALE GENOMIC DNA]</scope>
    <source>
        <strain evidence="1 2">FSL R10-1876</strain>
    </source>
</reference>
<proteinExistence type="predicted"/>
<evidence type="ECO:0000313" key="2">
    <source>
        <dbReference type="Proteomes" id="UP000466863"/>
    </source>
</evidence>
<dbReference type="Proteomes" id="UP000466863">
    <property type="component" value="Unassembled WGS sequence"/>
</dbReference>
<sequence>MTTKIIEIHSVTALNDWYFDNFTGSTLSEYEPAICLALITTMETDYDSIEKKVVPLKADDILKLKVGEIFEESSDDLISLVALKVRLE</sequence>
<dbReference type="AlphaFoldDB" id="A0A6I1X4V4"/>
<organism evidence="1 2">
    <name type="scientific">Pseudomonas helleri</name>
    <dbReference type="NCBI Taxonomy" id="1608996"/>
    <lineage>
        <taxon>Bacteria</taxon>
        <taxon>Pseudomonadati</taxon>
        <taxon>Pseudomonadota</taxon>
        <taxon>Gammaproteobacteria</taxon>
        <taxon>Pseudomonadales</taxon>
        <taxon>Pseudomonadaceae</taxon>
        <taxon>Pseudomonas</taxon>
    </lineage>
</organism>
<comment type="caution">
    <text evidence="1">The sequence shown here is derived from an EMBL/GenBank/DDBJ whole genome shotgun (WGS) entry which is preliminary data.</text>
</comment>
<protein>
    <submittedName>
        <fullName evidence="1">Uncharacterized protein</fullName>
    </submittedName>
</protein>
<gene>
    <name evidence="1" type="ORF">GHO28_24280</name>
</gene>
<evidence type="ECO:0000313" key="1">
    <source>
        <dbReference type="EMBL" id="MQU45595.1"/>
    </source>
</evidence>